<dbReference type="GO" id="GO:0009408">
    <property type="term" value="P:response to heat"/>
    <property type="evidence" value="ECO:0007669"/>
    <property type="project" value="InterPro"/>
</dbReference>
<dbReference type="PROSITE" id="PS01031">
    <property type="entry name" value="SHSP"/>
    <property type="match status" value="1"/>
</dbReference>
<evidence type="ECO:0000256" key="1">
    <source>
        <dbReference type="ARBA" id="ARBA00023016"/>
    </source>
</evidence>
<accession>A0A547PBX4</accession>
<proteinExistence type="inferred from homology"/>
<dbReference type="AlphaFoldDB" id="A0A547PBX4"/>
<dbReference type="InterPro" id="IPR044587">
    <property type="entry name" value="HSP21-like"/>
</dbReference>
<dbReference type="Proteomes" id="UP000316343">
    <property type="component" value="Unassembled WGS sequence"/>
</dbReference>
<keyword evidence="6" id="KW-1185">Reference proteome</keyword>
<dbReference type="InterPro" id="IPR002068">
    <property type="entry name" value="A-crystallin/Hsp20_dom"/>
</dbReference>
<evidence type="ECO:0000259" key="4">
    <source>
        <dbReference type="PROSITE" id="PS01031"/>
    </source>
</evidence>
<keyword evidence="1" id="KW-0346">Stress response</keyword>
<comment type="caution">
    <text evidence="5">The sequence shown here is derived from an EMBL/GenBank/DDBJ whole genome shotgun (WGS) entry which is preliminary data.</text>
</comment>
<protein>
    <submittedName>
        <fullName evidence="5">Hsp20/alpha crystallin family protein</fullName>
    </submittedName>
</protein>
<dbReference type="InterPro" id="IPR008978">
    <property type="entry name" value="HSP20-like_chaperone"/>
</dbReference>
<dbReference type="OrthoDB" id="9808910at2"/>
<reference evidence="5 6" key="1">
    <citation type="submission" date="2019-06" db="EMBL/GenBank/DDBJ databases">
        <title>Erythrobacter insulae sp. nov., isolated from a tidal flat.</title>
        <authorList>
            <person name="Yoon J.-H."/>
        </authorList>
    </citation>
    <scope>NUCLEOTIDE SEQUENCE [LARGE SCALE GENOMIC DNA]</scope>
    <source>
        <strain evidence="5 6">JBTF-M21</strain>
    </source>
</reference>
<gene>
    <name evidence="5" type="ORF">FGU71_06995</name>
</gene>
<dbReference type="EMBL" id="VHJK01000001">
    <property type="protein sequence ID" value="TRD11635.1"/>
    <property type="molecule type" value="Genomic_DNA"/>
</dbReference>
<feature type="domain" description="SHSP" evidence="4">
    <location>
        <begin position="55"/>
        <end position="169"/>
    </location>
</feature>
<evidence type="ECO:0000313" key="6">
    <source>
        <dbReference type="Proteomes" id="UP000316343"/>
    </source>
</evidence>
<sequence>MLNMADEMTLAKQSREHTDLTDYLREPFSRLRGEMDRMFDEFPPRFPAVRFGTRYLASVPVPAVEMTETDKDYRISVEVPGIPHEDIDLAIEDDMLVLKGEKKEEREEKERDYSISERSYGSFERRISLPQDALADKIEANTENGVIKIIVPRNEKASPERRRIEIHTS</sequence>
<dbReference type="PANTHER" id="PTHR46733">
    <property type="entry name" value="26.5 KDA HEAT SHOCK PROTEIN, MITOCHONDRIAL"/>
    <property type="match status" value="1"/>
</dbReference>
<comment type="similarity">
    <text evidence="2 3">Belongs to the small heat shock protein (HSP20) family.</text>
</comment>
<dbReference type="Gene3D" id="2.60.40.790">
    <property type="match status" value="1"/>
</dbReference>
<evidence type="ECO:0000256" key="3">
    <source>
        <dbReference type="RuleBase" id="RU003616"/>
    </source>
</evidence>
<evidence type="ECO:0000313" key="5">
    <source>
        <dbReference type="EMBL" id="TRD11635.1"/>
    </source>
</evidence>
<name>A0A547PBX4_9SPHN</name>
<dbReference type="PANTHER" id="PTHR46733:SF4">
    <property type="entry name" value="HEAT SHOCK PROTEIN 21, CHLOROPLASTIC"/>
    <property type="match status" value="1"/>
</dbReference>
<evidence type="ECO:0000256" key="2">
    <source>
        <dbReference type="PROSITE-ProRule" id="PRU00285"/>
    </source>
</evidence>
<dbReference type="CDD" id="cd06464">
    <property type="entry name" value="ACD_sHsps-like"/>
    <property type="match status" value="1"/>
</dbReference>
<dbReference type="SUPFAM" id="SSF49764">
    <property type="entry name" value="HSP20-like chaperones"/>
    <property type="match status" value="1"/>
</dbReference>
<dbReference type="Pfam" id="PF00011">
    <property type="entry name" value="HSP20"/>
    <property type="match status" value="1"/>
</dbReference>
<organism evidence="5 6">
    <name type="scientific">Erythrobacter insulae</name>
    <dbReference type="NCBI Taxonomy" id="2584124"/>
    <lineage>
        <taxon>Bacteria</taxon>
        <taxon>Pseudomonadati</taxon>
        <taxon>Pseudomonadota</taxon>
        <taxon>Alphaproteobacteria</taxon>
        <taxon>Sphingomonadales</taxon>
        <taxon>Erythrobacteraceae</taxon>
        <taxon>Erythrobacter/Porphyrobacter group</taxon>
        <taxon>Erythrobacter</taxon>
    </lineage>
</organism>